<dbReference type="Proteomes" id="UP000011668">
    <property type="component" value="Unassembled WGS sequence"/>
</dbReference>
<dbReference type="AlphaFoldDB" id="L8WBN4"/>
<gene>
    <name evidence="1" type="ORF">AG1IA_10379</name>
</gene>
<evidence type="ECO:0000313" key="2">
    <source>
        <dbReference type="Proteomes" id="UP000011668"/>
    </source>
</evidence>
<evidence type="ECO:0000313" key="1">
    <source>
        <dbReference type="EMBL" id="ELU35591.1"/>
    </source>
</evidence>
<sequence length="109" mass="12141">MSVEHMKGNLGFSKLQFNSYKGMAHSAEQQEIADLGAWLKTTKHLLDSFGPNLFRGALVGWVLVSIQSIAHGFVSIGIANGCLSYHVNDLEGRWYRSIFLAMESYKCKS</sequence>
<dbReference type="HOGENOM" id="CLU_2185722_0_0_1"/>
<comment type="caution">
    <text evidence="1">The sequence shown here is derived from an EMBL/GenBank/DDBJ whole genome shotgun (WGS) entry which is preliminary data.</text>
</comment>
<accession>L8WBN4</accession>
<protein>
    <submittedName>
        <fullName evidence="1">Uncharacterized protein</fullName>
    </submittedName>
</protein>
<name>L8WBN4_THACA</name>
<dbReference type="EMBL" id="AFRT01006028">
    <property type="protein sequence ID" value="ELU35591.1"/>
    <property type="molecule type" value="Genomic_DNA"/>
</dbReference>
<dbReference type="STRING" id="983506.L8WBN4"/>
<dbReference type="OrthoDB" id="2418081at2759"/>
<organism evidence="1 2">
    <name type="scientific">Thanatephorus cucumeris (strain AG1-IA)</name>
    <name type="common">Rice sheath blight fungus</name>
    <name type="synonym">Rhizoctonia solani</name>
    <dbReference type="NCBI Taxonomy" id="983506"/>
    <lineage>
        <taxon>Eukaryota</taxon>
        <taxon>Fungi</taxon>
        <taxon>Dikarya</taxon>
        <taxon>Basidiomycota</taxon>
        <taxon>Agaricomycotina</taxon>
        <taxon>Agaricomycetes</taxon>
        <taxon>Cantharellales</taxon>
        <taxon>Ceratobasidiaceae</taxon>
        <taxon>Rhizoctonia</taxon>
        <taxon>Rhizoctonia solani AG-1</taxon>
    </lineage>
</organism>
<keyword evidence="2" id="KW-1185">Reference proteome</keyword>
<reference evidence="1 2" key="1">
    <citation type="journal article" date="2013" name="Nat. Commun.">
        <title>The evolution and pathogenic mechanisms of the rice sheath blight pathogen.</title>
        <authorList>
            <person name="Zheng A."/>
            <person name="Lin R."/>
            <person name="Xu L."/>
            <person name="Qin P."/>
            <person name="Tang C."/>
            <person name="Ai P."/>
            <person name="Zhang D."/>
            <person name="Liu Y."/>
            <person name="Sun Z."/>
            <person name="Feng H."/>
            <person name="Wang Y."/>
            <person name="Chen Y."/>
            <person name="Liang X."/>
            <person name="Fu R."/>
            <person name="Li Q."/>
            <person name="Zhang J."/>
            <person name="Yu X."/>
            <person name="Xie Z."/>
            <person name="Ding L."/>
            <person name="Guan P."/>
            <person name="Tang J."/>
            <person name="Liang Y."/>
            <person name="Wang S."/>
            <person name="Deng Q."/>
            <person name="Li S."/>
            <person name="Zhu J."/>
            <person name="Wang L."/>
            <person name="Liu H."/>
            <person name="Li P."/>
        </authorList>
    </citation>
    <scope>NUCLEOTIDE SEQUENCE [LARGE SCALE GENOMIC DNA]</scope>
    <source>
        <strain evidence="2">AG-1 IA</strain>
    </source>
</reference>
<proteinExistence type="predicted"/>